<dbReference type="Gene3D" id="1.10.10.60">
    <property type="entry name" value="Homeodomain-like"/>
    <property type="match status" value="2"/>
</dbReference>
<name>A0A0K1NJU9_9BACT</name>
<evidence type="ECO:0000313" key="9">
    <source>
        <dbReference type="Proteomes" id="UP000682005"/>
    </source>
</evidence>
<keyword evidence="4" id="KW-1133">Transmembrane helix</keyword>
<evidence type="ECO:0000256" key="1">
    <source>
        <dbReference type="ARBA" id="ARBA00023015"/>
    </source>
</evidence>
<feature type="transmembrane region" description="Helical" evidence="4">
    <location>
        <begin position="72"/>
        <end position="99"/>
    </location>
</feature>
<dbReference type="InterPro" id="IPR018062">
    <property type="entry name" value="HTH_AraC-typ_CS"/>
</dbReference>
<evidence type="ECO:0000259" key="5">
    <source>
        <dbReference type="PROSITE" id="PS01124"/>
    </source>
</evidence>
<keyword evidence="4" id="KW-0472">Membrane</keyword>
<dbReference type="GO" id="GO:0043565">
    <property type="term" value="F:sequence-specific DNA binding"/>
    <property type="evidence" value="ECO:0007669"/>
    <property type="project" value="InterPro"/>
</dbReference>
<dbReference type="InterPro" id="IPR018060">
    <property type="entry name" value="HTH_AraC"/>
</dbReference>
<keyword evidence="1" id="KW-0805">Transcription regulation</keyword>
<dbReference type="OrthoDB" id="1157591at2"/>
<dbReference type="PROSITE" id="PS00041">
    <property type="entry name" value="HTH_ARAC_FAMILY_1"/>
    <property type="match status" value="1"/>
</dbReference>
<dbReference type="GO" id="GO:0003700">
    <property type="term" value="F:DNA-binding transcription factor activity"/>
    <property type="evidence" value="ECO:0007669"/>
    <property type="project" value="InterPro"/>
</dbReference>
<dbReference type="EMBL" id="CP012074">
    <property type="protein sequence ID" value="AKU69359.1"/>
    <property type="molecule type" value="Genomic_DNA"/>
</dbReference>
<proteinExistence type="predicted"/>
<dbReference type="Proteomes" id="UP000682005">
    <property type="component" value="Chromosome 1"/>
</dbReference>
<dbReference type="PANTHER" id="PTHR43280:SF2">
    <property type="entry name" value="HTH-TYPE TRANSCRIPTIONAL REGULATOR EXSA"/>
    <property type="match status" value="1"/>
</dbReference>
<evidence type="ECO:0000313" key="7">
    <source>
        <dbReference type="EMBL" id="QUB86989.1"/>
    </source>
</evidence>
<keyword evidence="3" id="KW-0804">Transcription</keyword>
<feature type="transmembrane region" description="Helical" evidence="4">
    <location>
        <begin position="111"/>
        <end position="129"/>
    </location>
</feature>
<feature type="transmembrane region" description="Helical" evidence="4">
    <location>
        <begin position="12"/>
        <end position="33"/>
    </location>
</feature>
<feature type="transmembrane region" description="Helical" evidence="4">
    <location>
        <begin position="207"/>
        <end position="229"/>
    </location>
</feature>
<dbReference type="eggNOG" id="COG2207">
    <property type="taxonomic scope" value="Bacteria"/>
</dbReference>
<dbReference type="EMBL" id="CP072370">
    <property type="protein sequence ID" value="QUB86989.1"/>
    <property type="molecule type" value="Genomic_DNA"/>
</dbReference>
<reference evidence="6 8" key="1">
    <citation type="submission" date="2015-07" db="EMBL/GenBank/DDBJ databases">
        <authorList>
            <person name="Noorani M."/>
        </authorList>
    </citation>
    <scope>NUCLEOTIDE SEQUENCE [LARGE SCALE GENOMIC DNA]</scope>
    <source>
        <strain evidence="6 8">W1435</strain>
    </source>
</reference>
<dbReference type="STRING" id="1236517.ADJ77_06060"/>
<dbReference type="PANTHER" id="PTHR43280">
    <property type="entry name" value="ARAC-FAMILY TRANSCRIPTIONAL REGULATOR"/>
    <property type="match status" value="1"/>
</dbReference>
<gene>
    <name evidence="6" type="ORF">ADJ77_06060</name>
    <name evidence="7" type="ORF">J5A51_05770</name>
</gene>
<reference evidence="7 9" key="2">
    <citation type="submission" date="2021-03" db="EMBL/GenBank/DDBJ databases">
        <title>Human Oral Microbial Genomes.</title>
        <authorList>
            <person name="Johnston C.D."/>
            <person name="Chen T."/>
            <person name="Dewhirst F.E."/>
        </authorList>
    </citation>
    <scope>NUCLEOTIDE SEQUENCE [LARGE SCALE GENOMIC DNA]</scope>
    <source>
        <strain evidence="7 9">W1435</strain>
    </source>
</reference>
<dbReference type="SMART" id="SM00342">
    <property type="entry name" value="HTH_ARAC"/>
    <property type="match status" value="1"/>
</dbReference>
<feature type="transmembrane region" description="Helical" evidence="4">
    <location>
        <begin position="177"/>
        <end position="201"/>
    </location>
</feature>
<dbReference type="InterPro" id="IPR020449">
    <property type="entry name" value="Tscrpt_reg_AraC-type_HTH"/>
</dbReference>
<keyword evidence="2" id="KW-0238">DNA-binding</keyword>
<keyword evidence="4" id="KW-0812">Transmembrane</keyword>
<dbReference type="SUPFAM" id="SSF46689">
    <property type="entry name" value="Homeodomain-like"/>
    <property type="match status" value="1"/>
</dbReference>
<dbReference type="Pfam" id="PF12833">
    <property type="entry name" value="HTH_18"/>
    <property type="match status" value="1"/>
</dbReference>
<evidence type="ECO:0000313" key="8">
    <source>
        <dbReference type="Proteomes" id="UP000060345"/>
    </source>
</evidence>
<evidence type="ECO:0000256" key="3">
    <source>
        <dbReference type="ARBA" id="ARBA00023163"/>
    </source>
</evidence>
<dbReference type="InterPro" id="IPR009057">
    <property type="entry name" value="Homeodomain-like_sf"/>
</dbReference>
<dbReference type="PRINTS" id="PR00032">
    <property type="entry name" value="HTHARAC"/>
</dbReference>
<protein>
    <submittedName>
        <fullName evidence="6">AraC family transcriptional regulator</fullName>
    </submittedName>
    <submittedName>
        <fullName evidence="7">Helix-turn-helix transcriptional regulator</fullName>
    </submittedName>
</protein>
<feature type="transmembrane region" description="Helical" evidence="4">
    <location>
        <begin position="135"/>
        <end position="156"/>
    </location>
</feature>
<evidence type="ECO:0000256" key="4">
    <source>
        <dbReference type="SAM" id="Phobius"/>
    </source>
</evidence>
<organism evidence="6 8">
    <name type="scientific">Prevotella fusca JCM 17724</name>
    <dbReference type="NCBI Taxonomy" id="1236517"/>
    <lineage>
        <taxon>Bacteria</taxon>
        <taxon>Pseudomonadati</taxon>
        <taxon>Bacteroidota</taxon>
        <taxon>Bacteroidia</taxon>
        <taxon>Bacteroidales</taxon>
        <taxon>Prevotellaceae</taxon>
        <taxon>Prevotella</taxon>
    </lineage>
</organism>
<evidence type="ECO:0000256" key="2">
    <source>
        <dbReference type="ARBA" id="ARBA00023125"/>
    </source>
</evidence>
<dbReference type="AlphaFoldDB" id="A0A0K1NJU9"/>
<dbReference type="RefSeq" id="WP_025077701.1">
    <property type="nucleotide sequence ID" value="NZ_BAKO01000003.1"/>
</dbReference>
<dbReference type="PROSITE" id="PS01124">
    <property type="entry name" value="HTH_ARAC_FAMILY_2"/>
    <property type="match status" value="1"/>
</dbReference>
<feature type="transmembrane region" description="Helical" evidence="4">
    <location>
        <begin position="45"/>
        <end position="66"/>
    </location>
</feature>
<sequence length="364" mass="41817">MNHLSFDSIYNYILLYLTIISCIFALSLIVISFPRHHAYKRYQQARYAIVTGLLLTSALCFCHWFFHLRELSAYYSIAINLGVLYLSLSLFIMAFASIIREENVNSKHVERNIIPSIACIIALWGGGFGDRTVRMVVVAVVGIIFVAETSRLCLVLRKALNRYIRAQGQDQQPSANAFVLWIQRSMYWGIAAGMMGIAVILVDKKVAILLLLVFAVFFCYFFVSILNYAMHFEKDTLTQQPSFLSTLQKKNRQIENDIRQWINEKRYTKSKLTLNDVAHQLHTNRTYLSQYINTELNMPFGNWLSQLRLDEAKRMLDENPSLSISAVALACGFSSTSNFSHLFTDLEGMTPQQWRSSRRNKGQL</sequence>
<evidence type="ECO:0000313" key="6">
    <source>
        <dbReference type="EMBL" id="AKU69359.1"/>
    </source>
</evidence>
<keyword evidence="9" id="KW-1185">Reference proteome</keyword>
<feature type="domain" description="HTH araC/xylS-type" evidence="5">
    <location>
        <begin position="256"/>
        <end position="357"/>
    </location>
</feature>
<dbReference type="KEGG" id="pfus:ADJ77_06060"/>
<accession>A0A0K1NJU9</accession>
<dbReference type="Proteomes" id="UP000060345">
    <property type="component" value="Chromosome 1"/>
</dbReference>